<sequence length="474" mass="53177">MPLVCQKCGHRDNWDTVPIQKTSTTALYPSTLASHRAALAEIQAEIAHFKMYSARYISALENQLQEVEAKLKVVVYPVLSLPPEITSRIFVECLPGDDVSPLPAHAPLLLTLVCRRWKDIALSTCQLWSSLRIESFLCEELLVPRGTSLRMQTWFSRARERPLSLIIRNAYGVKARDLEPLDISSIVHTLFPDLDLKDVLENAPLITKLRCSLGSREILDFRGPTSNTLTILHIFSHDLSPLEFISILRNFPSLSDLACSVQPGGNDHHTPSTFPNISILRLYSDSDEIPPIHVLELLTLPNLGSLQCRLPLNAGVILPLLSRSACVLREFKCEFHQEDSTNISEILGILPSVETLDIFIAEIDNILWAIDPQNKGSKLILPRLRHLKIRCLRHLRSSDYRSIVDIVHGRHAHPDTAELKSLRIINEDDDNGHNLGECPNCPSDADAAELRSLTASGFDLNVDTSFRLRSEDWA</sequence>
<gene>
    <name evidence="2" type="ORF">MSAN_02256400</name>
</gene>
<evidence type="ECO:0000313" key="3">
    <source>
        <dbReference type="Proteomes" id="UP000623467"/>
    </source>
</evidence>
<feature type="domain" description="F-box" evidence="1">
    <location>
        <begin position="79"/>
        <end position="133"/>
    </location>
</feature>
<name>A0A8H6XB02_9AGAR</name>
<dbReference type="InterPro" id="IPR036047">
    <property type="entry name" value="F-box-like_dom_sf"/>
</dbReference>
<dbReference type="OrthoDB" id="2269034at2759"/>
<dbReference type="Proteomes" id="UP000623467">
    <property type="component" value="Unassembled WGS sequence"/>
</dbReference>
<dbReference type="EMBL" id="JACAZH010000034">
    <property type="protein sequence ID" value="KAF7337312.1"/>
    <property type="molecule type" value="Genomic_DNA"/>
</dbReference>
<reference evidence="2" key="1">
    <citation type="submission" date="2020-05" db="EMBL/GenBank/DDBJ databases">
        <title>Mycena genomes resolve the evolution of fungal bioluminescence.</title>
        <authorList>
            <person name="Tsai I.J."/>
        </authorList>
    </citation>
    <scope>NUCLEOTIDE SEQUENCE</scope>
    <source>
        <strain evidence="2">160909Yilan</strain>
    </source>
</reference>
<dbReference type="AlphaFoldDB" id="A0A8H6XB02"/>
<comment type="caution">
    <text evidence="2">The sequence shown here is derived from an EMBL/GenBank/DDBJ whole genome shotgun (WGS) entry which is preliminary data.</text>
</comment>
<protein>
    <submittedName>
        <fullName evidence="2">F-box domain-containing protein</fullName>
    </submittedName>
</protein>
<evidence type="ECO:0000259" key="1">
    <source>
        <dbReference type="Pfam" id="PF12937"/>
    </source>
</evidence>
<dbReference type="InterPro" id="IPR001810">
    <property type="entry name" value="F-box_dom"/>
</dbReference>
<dbReference type="Pfam" id="PF12937">
    <property type="entry name" value="F-box-like"/>
    <property type="match status" value="1"/>
</dbReference>
<organism evidence="2 3">
    <name type="scientific">Mycena sanguinolenta</name>
    <dbReference type="NCBI Taxonomy" id="230812"/>
    <lineage>
        <taxon>Eukaryota</taxon>
        <taxon>Fungi</taxon>
        <taxon>Dikarya</taxon>
        <taxon>Basidiomycota</taxon>
        <taxon>Agaricomycotina</taxon>
        <taxon>Agaricomycetes</taxon>
        <taxon>Agaricomycetidae</taxon>
        <taxon>Agaricales</taxon>
        <taxon>Marasmiineae</taxon>
        <taxon>Mycenaceae</taxon>
        <taxon>Mycena</taxon>
    </lineage>
</organism>
<dbReference type="Gene3D" id="1.20.1280.50">
    <property type="match status" value="1"/>
</dbReference>
<proteinExistence type="predicted"/>
<accession>A0A8H6XB02</accession>
<keyword evidence="3" id="KW-1185">Reference proteome</keyword>
<evidence type="ECO:0000313" key="2">
    <source>
        <dbReference type="EMBL" id="KAF7337312.1"/>
    </source>
</evidence>
<dbReference type="SUPFAM" id="SSF81383">
    <property type="entry name" value="F-box domain"/>
    <property type="match status" value="1"/>
</dbReference>